<dbReference type="SUPFAM" id="SSF52540">
    <property type="entry name" value="P-loop containing nucleoside triphosphate hydrolases"/>
    <property type="match status" value="2"/>
</dbReference>
<evidence type="ECO:0000313" key="5">
    <source>
        <dbReference type="EMBL" id="WSD04905.1"/>
    </source>
</evidence>
<evidence type="ECO:0000256" key="1">
    <source>
        <dbReference type="ARBA" id="ARBA00006914"/>
    </source>
</evidence>
<evidence type="ECO:0000259" key="4">
    <source>
        <dbReference type="SMART" id="SM00382"/>
    </source>
</evidence>
<gene>
    <name evidence="5" type="ORF">OIE73_03470</name>
</gene>
<dbReference type="GeneID" id="91541598"/>
<accession>A0ABZ1GFI8</accession>
<keyword evidence="3 5" id="KW-0067">ATP-binding</keyword>
<proteinExistence type="inferred from homology"/>
<dbReference type="PANTHER" id="PTHR23073">
    <property type="entry name" value="26S PROTEASOME REGULATORY SUBUNIT"/>
    <property type="match status" value="1"/>
</dbReference>
<keyword evidence="6" id="KW-1185">Reference proteome</keyword>
<dbReference type="InterPro" id="IPR003593">
    <property type="entry name" value="AAA+_ATPase"/>
</dbReference>
<evidence type="ECO:0000313" key="6">
    <source>
        <dbReference type="Proteomes" id="UP001335325"/>
    </source>
</evidence>
<dbReference type="Pfam" id="PF22977">
    <property type="entry name" value="WHD"/>
    <property type="match status" value="1"/>
</dbReference>
<dbReference type="Pfam" id="PF00004">
    <property type="entry name" value="AAA"/>
    <property type="match status" value="1"/>
</dbReference>
<dbReference type="SMART" id="SM00382">
    <property type="entry name" value="AAA"/>
    <property type="match status" value="1"/>
</dbReference>
<dbReference type="EMBL" id="CP109134">
    <property type="protein sequence ID" value="WSD04905.1"/>
    <property type="molecule type" value="Genomic_DNA"/>
</dbReference>
<evidence type="ECO:0000256" key="2">
    <source>
        <dbReference type="ARBA" id="ARBA00022741"/>
    </source>
</evidence>
<comment type="similarity">
    <text evidence="1">Belongs to the AAA ATPase family.</text>
</comment>
<sequence>MTEMTAVPPPSAWAERNDREEGNNAYLGAALHWLRLRLRVLAEEIHGPPAPADARGDGWPPAGEPRLREEAALAAQALGRAAAAGDSAHQVLAGRLGLTAFEQDVLLLAAARDLDPSVDVLSTAAGTGGTLPGPTFGLALRLFDEPAWEALSPARPLRRLSLVRLEGAGGLTAAPLRADERIVNYLKGLDHLDERLAETVVPLDVPEAGPSLAPSQSETLDALREWLRTAPSEGARPVNLVGPASVSKQLVARHLAALSGHSVVRVPVSALPVHGGAAALTVRLWEREAALSPLALYLDAGDEAGDHPPEAAALVGRLLARVPGPVFLDSRQTWPHLPPGAVVAEVADPTAAEQRAAWRAALGPAQEQLAGELAGQFALDPLALDRLTGRAAGEPAEERRARVWGACLAATRPRLDRLARRLDIRARREDLVLTPEIAYQLDLIRDQVRQRATVHEDWGVARRTTRGLGITALFSGESGTGKTTTAEALAGELALDLYRIDLSAVVDKYIGETEKNLRRLFDAAERGGAILFFDEADALFGRRSEVRDSHDRYANIEVNYLLQRMEAYRGLAVLATNARGALDQAFTRRLRFVLEFPFPGAQDREAIWRRAFGPGVATDLDHARLARFGLTGGSIHNIALNATFAAAAAGAACGDATITMSTVLPAVRAECRKLGLVVDERDFRRSDPNDPAEATR</sequence>
<keyword evidence="2" id="KW-0547">Nucleotide-binding</keyword>
<dbReference type="Proteomes" id="UP001335325">
    <property type="component" value="Chromosome"/>
</dbReference>
<dbReference type="RefSeq" id="WP_326751199.1">
    <property type="nucleotide sequence ID" value="NZ_CP109134.1"/>
</dbReference>
<dbReference type="InterPro" id="IPR050221">
    <property type="entry name" value="26S_Proteasome_ATPase"/>
</dbReference>
<reference evidence="5 6" key="1">
    <citation type="submission" date="2022-10" db="EMBL/GenBank/DDBJ databases">
        <title>The complete genomes of actinobacterial strains from the NBC collection.</title>
        <authorList>
            <person name="Joergensen T.S."/>
            <person name="Alvarez Arevalo M."/>
            <person name="Sterndorff E.B."/>
            <person name="Faurdal D."/>
            <person name="Vuksanovic O."/>
            <person name="Mourched A.-S."/>
            <person name="Charusanti P."/>
            <person name="Shaw S."/>
            <person name="Blin K."/>
            <person name="Weber T."/>
        </authorList>
    </citation>
    <scope>NUCLEOTIDE SEQUENCE [LARGE SCALE GENOMIC DNA]</scope>
    <source>
        <strain evidence="5 6">NBC 01753</strain>
    </source>
</reference>
<dbReference type="InterPro" id="IPR027417">
    <property type="entry name" value="P-loop_NTPase"/>
</dbReference>
<feature type="domain" description="AAA+ ATPase" evidence="4">
    <location>
        <begin position="468"/>
        <end position="600"/>
    </location>
</feature>
<dbReference type="InterPro" id="IPR054472">
    <property type="entry name" value="WHD"/>
</dbReference>
<evidence type="ECO:0000256" key="3">
    <source>
        <dbReference type="ARBA" id="ARBA00022840"/>
    </source>
</evidence>
<dbReference type="GO" id="GO:0005524">
    <property type="term" value="F:ATP binding"/>
    <property type="evidence" value="ECO:0007669"/>
    <property type="project" value="UniProtKB-KW"/>
</dbReference>
<dbReference type="Gene3D" id="3.40.50.300">
    <property type="entry name" value="P-loop containing nucleotide triphosphate hydrolases"/>
    <property type="match status" value="1"/>
</dbReference>
<protein>
    <submittedName>
        <fullName evidence="5">ATP-binding protein</fullName>
    </submittedName>
</protein>
<dbReference type="CDD" id="cd19481">
    <property type="entry name" value="RecA-like_protease"/>
    <property type="match status" value="1"/>
</dbReference>
<organism evidence="5 6">
    <name type="scientific">Streptomyces hirsutus</name>
    <dbReference type="NCBI Taxonomy" id="35620"/>
    <lineage>
        <taxon>Bacteria</taxon>
        <taxon>Bacillati</taxon>
        <taxon>Actinomycetota</taxon>
        <taxon>Actinomycetes</taxon>
        <taxon>Kitasatosporales</taxon>
        <taxon>Streptomycetaceae</taxon>
        <taxon>Streptomyces</taxon>
    </lineage>
</organism>
<name>A0ABZ1GFI8_9ACTN</name>
<dbReference type="InterPro" id="IPR003959">
    <property type="entry name" value="ATPase_AAA_core"/>
</dbReference>